<keyword evidence="4" id="KW-0949">S-adenosyl-L-methionine</keyword>
<comment type="caution">
    <text evidence="6">The sequence shown here is derived from an EMBL/GenBank/DDBJ whole genome shotgun (WGS) entry which is preliminary data.</text>
</comment>
<dbReference type="CDD" id="cd18093">
    <property type="entry name" value="SpoU-like_TrmJ"/>
    <property type="match status" value="1"/>
</dbReference>
<dbReference type="HOGENOM" id="CLU_056931_0_1_12"/>
<evidence type="ECO:0000256" key="3">
    <source>
        <dbReference type="ARBA" id="ARBA00022679"/>
    </source>
</evidence>
<dbReference type="RefSeq" id="WP_002683650.1">
    <property type="nucleotide sequence ID" value="NZ_CM001795.1"/>
</dbReference>
<evidence type="ECO:0000259" key="5">
    <source>
        <dbReference type="Pfam" id="PF00588"/>
    </source>
</evidence>
<accession>A0A0E2E830</accession>
<dbReference type="InterPro" id="IPR029026">
    <property type="entry name" value="tRNA_m1G_MTases_N"/>
</dbReference>
<gene>
    <name evidence="6" type="ORF">HMPREF9726_00793</name>
</gene>
<comment type="similarity">
    <text evidence="1">Belongs to the class IV-like SAM-binding methyltransferase superfamily. RNA methyltransferase TrmH family.</text>
</comment>
<feature type="domain" description="tRNA/rRNA methyltransferase SpoU type" evidence="5">
    <location>
        <begin position="6"/>
        <end position="159"/>
    </location>
</feature>
<organism evidence="6">
    <name type="scientific">Treponema denticola H-22</name>
    <dbReference type="NCBI Taxonomy" id="999432"/>
    <lineage>
        <taxon>Bacteria</taxon>
        <taxon>Pseudomonadati</taxon>
        <taxon>Spirochaetota</taxon>
        <taxon>Spirochaetia</taxon>
        <taxon>Spirochaetales</taxon>
        <taxon>Treponemataceae</taxon>
        <taxon>Treponema</taxon>
    </lineage>
</organism>
<protein>
    <submittedName>
        <fullName evidence="6">RNA methyltransferase, TrmH family, group 1</fullName>
    </submittedName>
</protein>
<dbReference type="PATRIC" id="fig|999432.5.peg.822"/>
<dbReference type="GO" id="GO:0008173">
    <property type="term" value="F:RNA methyltransferase activity"/>
    <property type="evidence" value="ECO:0007669"/>
    <property type="project" value="InterPro"/>
</dbReference>
<dbReference type="SUPFAM" id="SSF75217">
    <property type="entry name" value="alpha/beta knot"/>
    <property type="match status" value="1"/>
</dbReference>
<dbReference type="Gene3D" id="3.40.1280.10">
    <property type="match status" value="1"/>
</dbReference>
<dbReference type="PANTHER" id="PTHR42786">
    <property type="entry name" value="TRNA/RRNA METHYLTRANSFERASE"/>
    <property type="match status" value="1"/>
</dbReference>
<reference evidence="6" key="1">
    <citation type="submission" date="2012-01" db="EMBL/GenBank/DDBJ databases">
        <title>The Genome Sequence of Treponema denticola H-22.</title>
        <authorList>
            <consortium name="The Broad Institute Genome Sequencing Platform"/>
            <person name="Earl A."/>
            <person name="Ward D."/>
            <person name="Feldgarden M."/>
            <person name="Gevers D."/>
            <person name="Blanton J.M."/>
            <person name="Fenno C.J."/>
            <person name="Baranova O.V."/>
            <person name="Mathney J."/>
            <person name="Dewhirst F.E."/>
            <person name="Izard J."/>
            <person name="Young S.K."/>
            <person name="Zeng Q."/>
            <person name="Gargeya S."/>
            <person name="Fitzgerald M."/>
            <person name="Haas B."/>
            <person name="Abouelleil A."/>
            <person name="Alvarado L."/>
            <person name="Arachchi H.M."/>
            <person name="Berlin A."/>
            <person name="Chapman S.B."/>
            <person name="Gearin G."/>
            <person name="Goldberg J."/>
            <person name="Griggs A."/>
            <person name="Gujja S."/>
            <person name="Hansen M."/>
            <person name="Heiman D."/>
            <person name="Howarth C."/>
            <person name="Larimer J."/>
            <person name="Lui A."/>
            <person name="MacDonald P.J.P."/>
            <person name="McCowen C."/>
            <person name="Montmayeur A."/>
            <person name="Murphy C."/>
            <person name="Neiman D."/>
            <person name="Pearson M."/>
            <person name="Priest M."/>
            <person name="Roberts A."/>
            <person name="Saif S."/>
            <person name="Shea T."/>
            <person name="Sisk P."/>
            <person name="Stolte C."/>
            <person name="Sykes S."/>
            <person name="Wortman J."/>
            <person name="Nusbaum C."/>
            <person name="Birren B."/>
        </authorList>
    </citation>
    <scope>NUCLEOTIDE SEQUENCE [LARGE SCALE GENOMIC DNA]</scope>
    <source>
        <strain evidence="6">H-22</strain>
    </source>
</reference>
<proteinExistence type="inferred from homology"/>
<dbReference type="InterPro" id="IPR029028">
    <property type="entry name" value="Alpha/beta_knot_MTases"/>
</dbReference>
<keyword evidence="3 6" id="KW-0808">Transferase</keyword>
<dbReference type="GO" id="GO:0003723">
    <property type="term" value="F:RNA binding"/>
    <property type="evidence" value="ECO:0007669"/>
    <property type="project" value="InterPro"/>
</dbReference>
<evidence type="ECO:0000256" key="4">
    <source>
        <dbReference type="ARBA" id="ARBA00022691"/>
    </source>
</evidence>
<sequence>MNFEKTIILCRPETSANIGAVCRVMANTGFSDLRITGTKEDYDETEVLKLALHASHVWKNARFYPPTIEGLKEAASDCSVLIGTSRRTGHKRKDLGMSPEDLCLDLKKFYGGRLGLLFGNERTGLIDEELNICSFSVNIPAEEDFGSYNLSHAVLILCYSLYIAEKNNPLTEKDNPSIEKNIYLQKASMKMIQENSEQICNYLSGLGLFKKGGKKINETFFIELLSSAGASKFDIMHLTEIFKKLFFMYSC</sequence>
<dbReference type="AlphaFoldDB" id="A0A0E2E830"/>
<dbReference type="PIRSF" id="PIRSF004808">
    <property type="entry name" value="LasT"/>
    <property type="match status" value="1"/>
</dbReference>
<keyword evidence="2 6" id="KW-0489">Methyltransferase</keyword>
<dbReference type="Proteomes" id="UP000011705">
    <property type="component" value="Chromosome"/>
</dbReference>
<evidence type="ECO:0000256" key="2">
    <source>
        <dbReference type="ARBA" id="ARBA00022603"/>
    </source>
</evidence>
<dbReference type="GO" id="GO:0005829">
    <property type="term" value="C:cytosol"/>
    <property type="evidence" value="ECO:0007669"/>
    <property type="project" value="TreeGrafter"/>
</dbReference>
<name>A0A0E2E830_TREDN</name>
<dbReference type="PANTHER" id="PTHR42786:SF2">
    <property type="entry name" value="TRNA (CYTIDINE_URIDINE-2'-O-)-METHYLTRANSFERASE TRMJ"/>
    <property type="match status" value="1"/>
</dbReference>
<dbReference type="GO" id="GO:0002128">
    <property type="term" value="P:tRNA nucleoside ribose methylation"/>
    <property type="evidence" value="ECO:0007669"/>
    <property type="project" value="TreeGrafter"/>
</dbReference>
<dbReference type="Pfam" id="PF00588">
    <property type="entry name" value="SpoU_methylase"/>
    <property type="match status" value="1"/>
</dbReference>
<dbReference type="EMBL" id="AGDV01000006">
    <property type="protein sequence ID" value="EMB35027.1"/>
    <property type="molecule type" value="Genomic_DNA"/>
</dbReference>
<dbReference type="InterPro" id="IPR001537">
    <property type="entry name" value="SpoU_MeTrfase"/>
</dbReference>
<dbReference type="InterPro" id="IPR004384">
    <property type="entry name" value="RNA_MeTrfase_TrmJ/LasT"/>
</dbReference>
<evidence type="ECO:0000256" key="1">
    <source>
        <dbReference type="ARBA" id="ARBA00007228"/>
    </source>
</evidence>
<evidence type="ECO:0000313" key="6">
    <source>
        <dbReference type="EMBL" id="EMB35027.1"/>
    </source>
</evidence>